<evidence type="ECO:0000259" key="1">
    <source>
        <dbReference type="Pfam" id="PF06985"/>
    </source>
</evidence>
<proteinExistence type="predicted"/>
<organism evidence="2 3">
    <name type="scientific">Botrytis porri</name>
    <dbReference type="NCBI Taxonomy" id="87229"/>
    <lineage>
        <taxon>Eukaryota</taxon>
        <taxon>Fungi</taxon>
        <taxon>Dikarya</taxon>
        <taxon>Ascomycota</taxon>
        <taxon>Pezizomycotina</taxon>
        <taxon>Leotiomycetes</taxon>
        <taxon>Helotiales</taxon>
        <taxon>Sclerotiniaceae</taxon>
        <taxon>Botrytis</taxon>
    </lineage>
</organism>
<evidence type="ECO:0000313" key="2">
    <source>
        <dbReference type="EMBL" id="TGO84681.1"/>
    </source>
</evidence>
<dbReference type="PANTHER" id="PTHR33112">
    <property type="entry name" value="DOMAIN PROTEIN, PUTATIVE-RELATED"/>
    <property type="match status" value="1"/>
</dbReference>
<dbReference type="STRING" id="87229.A0A4Z1KF62"/>
<gene>
    <name evidence="2" type="ORF">BPOR_0477g00030</name>
</gene>
<dbReference type="PANTHER" id="PTHR33112:SF16">
    <property type="entry name" value="HETEROKARYON INCOMPATIBILITY DOMAIN-CONTAINING PROTEIN"/>
    <property type="match status" value="1"/>
</dbReference>
<reference evidence="2 3" key="1">
    <citation type="submission" date="2017-12" db="EMBL/GenBank/DDBJ databases">
        <title>Comparative genomics of Botrytis spp.</title>
        <authorList>
            <person name="Valero-Jimenez C.A."/>
            <person name="Tapia P."/>
            <person name="Veloso J."/>
            <person name="Silva-Moreno E."/>
            <person name="Staats M."/>
            <person name="Valdes J.H."/>
            <person name="Van Kan J.A.L."/>
        </authorList>
    </citation>
    <scope>NUCLEOTIDE SEQUENCE [LARGE SCALE GENOMIC DNA]</scope>
    <source>
        <strain evidence="2 3">MUCL3349</strain>
    </source>
</reference>
<dbReference type="Pfam" id="PF06985">
    <property type="entry name" value="HET"/>
    <property type="match status" value="1"/>
</dbReference>
<dbReference type="InterPro" id="IPR010730">
    <property type="entry name" value="HET"/>
</dbReference>
<accession>A0A4Z1KF62</accession>
<protein>
    <recommendedName>
        <fullName evidence="1">Heterokaryon incompatibility domain-containing protein</fullName>
    </recommendedName>
</protein>
<dbReference type="EMBL" id="PQXO01000476">
    <property type="protein sequence ID" value="TGO84681.1"/>
    <property type="molecule type" value="Genomic_DNA"/>
</dbReference>
<name>A0A4Z1KF62_9HELO</name>
<dbReference type="AlphaFoldDB" id="A0A4Z1KF62"/>
<sequence>MIPPQLPSFPSSKSLILYLDDEYKFLKAASDSKMVLVNTSCRACQKFTLDRGLPGRGEEDWVHQIEVPYRRKDTTPDFPGLLASFNEGCNFCGVLRGVFLRKFAESCSSKNGEVNISASYGCQLELPTYNNLIFEVDGAWKSEASFVLYAEYGDGGNTASNYFVVRPGSRIWNHEAMDIAQIWLKMCEKHDTCRDMTPSILPTRVIDVKSSPPKLVMGNGIIDKYVTLSHCWGISKDHPFEAQYTTQTSTLSTRMEGMPLKELPATFRDAVVATRDLGFQYLWIDSICIIQDSIPDKSVEIARMGDVYGNAALCICATSGINSKSGFLPPYPPLQPSVKLPFYTANNEPGSYILFSQDLYELQNEFPIDWTWDIHRRSIWDTRAWTLQERVLSPRILHFTCGRMYFECAKGFFMETNPEQELTENDLAGLRVEAGFIKARRLGHPSALDSKDLSFEALVRLYYNLVDQYCQRNLSYSSDKAAAFAACSALFQKRLGFHTNIFGTFLEDLPRCLMWVPLGNSSLDSSWPSWSWCSHQHLSFYQGIFHMESSEVLHTDQELSHQSNHEYIPATDSQPPILRLHAFSKGPGKLIWKKSYPMSVKFSVMGHEYDLEHTDITENSGTGSEDLWLLNFCKLGLKASPISGLIIQQAVESGSNYYRRVGFYRLKTAEDSKKLCETEARQWMNLV</sequence>
<feature type="domain" description="Heterokaryon incompatibility" evidence="1">
    <location>
        <begin position="225"/>
        <end position="389"/>
    </location>
</feature>
<keyword evidence="3" id="KW-1185">Reference proteome</keyword>
<evidence type="ECO:0000313" key="3">
    <source>
        <dbReference type="Proteomes" id="UP000297280"/>
    </source>
</evidence>
<dbReference type="Proteomes" id="UP000297280">
    <property type="component" value="Unassembled WGS sequence"/>
</dbReference>
<comment type="caution">
    <text evidence="2">The sequence shown here is derived from an EMBL/GenBank/DDBJ whole genome shotgun (WGS) entry which is preliminary data.</text>
</comment>